<dbReference type="EMBL" id="KZ820072">
    <property type="protein sequence ID" value="PWN49290.1"/>
    <property type="molecule type" value="Genomic_DNA"/>
</dbReference>
<sequence length="1262" mass="137610">MPDLIQQDSSSRADITTTAPSGESIANPNPSTSGQECNHLESATLSDPPSALKLETPALAKSTLSSLPRPGMRKSNARRVAFLRQASLPLRSDPPGQQGHQEADQTPPLHTRWLYNSTDGGKPWSAFRAGDSRKLEESWKSWKEQEDGVSRSGTESGEGPQEGKDMPTGHEGKSDGKGREQEQEGAKDSCWKAPDPGEPLPIHKVPVAQDRLYEVDLKTMKRSDVLRASWFYEGSKLLPCNLELAEELEEHYRTIQPWRSFYTDELKSSLSLGAEAEDKLKCPLKCLKGSYVIFQGPRLARLYSQDFSNRISKQFFTAWSGEHGGGQLLARGYQTTIQLMEARKNPSGSSKKSGSAARKPSQSRGMKESTTQAKTEASKVGLESPTPEGVAQPSADPENMSKPPDPESSLTKSGTRSSSDKERPKSSEWNRELLLKSVASKLGEWGVPFNAKPQQDSAESSVKAPAETVGGKRVVGEATSDQQSDVEYDDGTDHEGGAVTEMEEENNEPVEADATDDGGSENDEVIDDDPIKFDRDEEMRDMEEEKHPPACVLVIHGIGQRLSEGWKSFDFLHAVNSFRSLVQKRATSAKPPSDIGGGGIPAIADGKRVQLLPILWRASFLDEDETKHEDADGLDNGERLQMDDVFGEDRIPLIKTITRDVLLDIPMYLSRHRPAIVKSVIKEANRQYRLFCQRNPDFEQRGGKVHMIAHSLGSALACDILSDQPTLVPPLSSCPPSDLLTDSKLLFNIESLFTIGSPVALFFVLNRAQLIARRGRERTSGDAVEEDAALDRVGRYGCLAVSRIYNCWNYTDPVAFRLSACVDVKYGKPIPPVPINKATRAMLRTVVDPLENESEVEGGAVTGQGPASGTASSSFFSSWSKKSAAAVIAPATKRLRNSGKGKGGADGTALTTTVGTLSESGGFESGSKIQGEEEEVKGVRWMMDKFVSPRKPTTSVTGDPVTVVQREETTTDDDDEVIGSVDAEDGADEKDVSSKRRGTDRDSAGVQEDSGPSRTLRPSRSVKSLRATIESSGGGGLGVLNSSKKESSPSPRPSGLSDSENEKKGEKEETGKNGQADKIVRMEVEEALRTDLVARMEEDESNMEGKGGRKDRRLVDGGQKGMEDQKEVVTGRGSLGGRDDGKERIKRDRCMRRLLALSPLARVDFVIPLEGSILSNQYTVSPSRVIMLWKASLLSPPSFRSRLTLSTVPSFVGGAATPKDILTSHGSYWSKVDFADFVITQLLATEDQIEMARSFKQVEGWE</sequence>
<accession>A0ACD0NU74</accession>
<gene>
    <name evidence="1" type="ORF">IE53DRAFT_363266</name>
</gene>
<reference evidence="1 2" key="1">
    <citation type="journal article" date="2018" name="Mol. Biol. Evol.">
        <title>Broad Genomic Sampling Reveals a Smut Pathogenic Ancestry of the Fungal Clade Ustilaginomycotina.</title>
        <authorList>
            <person name="Kijpornyongpan T."/>
            <person name="Mondo S.J."/>
            <person name="Barry K."/>
            <person name="Sandor L."/>
            <person name="Lee J."/>
            <person name="Lipzen A."/>
            <person name="Pangilinan J."/>
            <person name="LaButti K."/>
            <person name="Hainaut M."/>
            <person name="Henrissat B."/>
            <person name="Grigoriev I.V."/>
            <person name="Spatafora J.W."/>
            <person name="Aime M.C."/>
        </authorList>
    </citation>
    <scope>NUCLEOTIDE SEQUENCE [LARGE SCALE GENOMIC DNA]</scope>
    <source>
        <strain evidence="1 2">SA 807</strain>
    </source>
</reference>
<protein>
    <submittedName>
        <fullName evidence="1">Uncharacterized protein</fullName>
    </submittedName>
</protein>
<evidence type="ECO:0000313" key="2">
    <source>
        <dbReference type="Proteomes" id="UP000245626"/>
    </source>
</evidence>
<keyword evidence="2" id="KW-1185">Reference proteome</keyword>
<dbReference type="Proteomes" id="UP000245626">
    <property type="component" value="Unassembled WGS sequence"/>
</dbReference>
<evidence type="ECO:0000313" key="1">
    <source>
        <dbReference type="EMBL" id="PWN49290.1"/>
    </source>
</evidence>
<proteinExistence type="predicted"/>
<organism evidence="1 2">
    <name type="scientific">Violaceomyces palustris</name>
    <dbReference type="NCBI Taxonomy" id="1673888"/>
    <lineage>
        <taxon>Eukaryota</taxon>
        <taxon>Fungi</taxon>
        <taxon>Dikarya</taxon>
        <taxon>Basidiomycota</taxon>
        <taxon>Ustilaginomycotina</taxon>
        <taxon>Ustilaginomycetes</taxon>
        <taxon>Violaceomycetales</taxon>
        <taxon>Violaceomycetaceae</taxon>
        <taxon>Violaceomyces</taxon>
    </lineage>
</organism>
<name>A0ACD0NU74_9BASI</name>